<name>A0A371E7J8_MUCPR</name>
<protein>
    <recommendedName>
        <fullName evidence="3">Copia protein</fullName>
    </recommendedName>
</protein>
<proteinExistence type="predicted"/>
<gene>
    <name evidence="1" type="ORF">CR513_59698</name>
</gene>
<dbReference type="Proteomes" id="UP000257109">
    <property type="component" value="Unassembled WGS sequence"/>
</dbReference>
<evidence type="ECO:0000313" key="1">
    <source>
        <dbReference type="EMBL" id="RDX62012.1"/>
    </source>
</evidence>
<dbReference type="AlphaFoldDB" id="A0A371E7J8"/>
<comment type="caution">
    <text evidence="1">The sequence shown here is derived from an EMBL/GenBank/DDBJ whole genome shotgun (WGS) entry which is preliminary data.</text>
</comment>
<evidence type="ECO:0008006" key="3">
    <source>
        <dbReference type="Google" id="ProtNLM"/>
    </source>
</evidence>
<feature type="non-terminal residue" evidence="1">
    <location>
        <position position="1"/>
    </location>
</feature>
<organism evidence="1 2">
    <name type="scientific">Mucuna pruriens</name>
    <name type="common">Velvet bean</name>
    <name type="synonym">Dolichos pruriens</name>
    <dbReference type="NCBI Taxonomy" id="157652"/>
    <lineage>
        <taxon>Eukaryota</taxon>
        <taxon>Viridiplantae</taxon>
        <taxon>Streptophyta</taxon>
        <taxon>Embryophyta</taxon>
        <taxon>Tracheophyta</taxon>
        <taxon>Spermatophyta</taxon>
        <taxon>Magnoliopsida</taxon>
        <taxon>eudicotyledons</taxon>
        <taxon>Gunneridae</taxon>
        <taxon>Pentapetalae</taxon>
        <taxon>rosids</taxon>
        <taxon>fabids</taxon>
        <taxon>Fabales</taxon>
        <taxon>Fabaceae</taxon>
        <taxon>Papilionoideae</taxon>
        <taxon>50 kb inversion clade</taxon>
        <taxon>NPAAA clade</taxon>
        <taxon>indigoferoid/millettioid clade</taxon>
        <taxon>Phaseoleae</taxon>
        <taxon>Mucuna</taxon>
    </lineage>
</organism>
<dbReference type="OrthoDB" id="414945at2759"/>
<accession>A0A371E7J8</accession>
<sequence length="101" mass="11771">MKIILDHLKVKYNGPMKLFCDNNSNIDIIHNPIQHDKIKHTKIGRHFIKENLDNGLIVTSRWLIHECSTNYEVYGHLAWIIQLIVEEVLSIPRSLFIGSPK</sequence>
<evidence type="ECO:0000313" key="2">
    <source>
        <dbReference type="Proteomes" id="UP000257109"/>
    </source>
</evidence>
<reference evidence="1" key="1">
    <citation type="submission" date="2018-05" db="EMBL/GenBank/DDBJ databases">
        <title>Draft genome of Mucuna pruriens seed.</title>
        <authorList>
            <person name="Nnadi N.E."/>
            <person name="Vos R."/>
            <person name="Hasami M.H."/>
            <person name="Devisetty U.K."/>
            <person name="Aguiy J.C."/>
        </authorList>
    </citation>
    <scope>NUCLEOTIDE SEQUENCE [LARGE SCALE GENOMIC DNA]</scope>
    <source>
        <strain evidence="1">JCA_2017</strain>
    </source>
</reference>
<dbReference type="EMBL" id="QJKJ01015750">
    <property type="protein sequence ID" value="RDX62012.1"/>
    <property type="molecule type" value="Genomic_DNA"/>
</dbReference>
<keyword evidence="2" id="KW-1185">Reference proteome</keyword>